<organism evidence="1 2">
    <name type="scientific">Fodinibius salinus</name>
    <dbReference type="NCBI Taxonomy" id="860790"/>
    <lineage>
        <taxon>Bacteria</taxon>
        <taxon>Pseudomonadati</taxon>
        <taxon>Balneolota</taxon>
        <taxon>Balneolia</taxon>
        <taxon>Balneolales</taxon>
        <taxon>Balneolaceae</taxon>
        <taxon>Fodinibius</taxon>
    </lineage>
</organism>
<accession>A0A5D3YGD0</accession>
<dbReference type="AlphaFoldDB" id="A0A5D3YGD0"/>
<sequence>MAVKLPNDYDLSIMDDIAQIPKNAVYGLKTAFIIGRRADKMNFKWFGMAIILGFRFFY</sequence>
<evidence type="ECO:0000313" key="2">
    <source>
        <dbReference type="Proteomes" id="UP000324595"/>
    </source>
</evidence>
<dbReference type="Proteomes" id="UP000324595">
    <property type="component" value="Unassembled WGS sequence"/>
</dbReference>
<comment type="caution">
    <text evidence="1">The sequence shown here is derived from an EMBL/GenBank/DDBJ whole genome shotgun (WGS) entry which is preliminary data.</text>
</comment>
<reference evidence="1 2" key="1">
    <citation type="submission" date="2019-07" db="EMBL/GenBank/DDBJ databases">
        <title>Genomic Encyclopedia of Archaeal and Bacterial Type Strains, Phase II (KMG-II): from individual species to whole genera.</title>
        <authorList>
            <person name="Goeker M."/>
        </authorList>
    </citation>
    <scope>NUCLEOTIDE SEQUENCE [LARGE SCALE GENOMIC DNA]</scope>
    <source>
        <strain evidence="1 2">DSM 21935</strain>
    </source>
</reference>
<dbReference type="EMBL" id="VNHY01000004">
    <property type="protein sequence ID" value="TYP92063.1"/>
    <property type="molecule type" value="Genomic_DNA"/>
</dbReference>
<name>A0A5D3YGD0_9BACT</name>
<keyword evidence="2" id="KW-1185">Reference proteome</keyword>
<evidence type="ECO:0000313" key="1">
    <source>
        <dbReference type="EMBL" id="TYP92063.1"/>
    </source>
</evidence>
<protein>
    <submittedName>
        <fullName evidence="1">Uncharacterized protein</fullName>
    </submittedName>
</protein>
<proteinExistence type="predicted"/>
<gene>
    <name evidence="1" type="ORF">LX73_2309</name>
</gene>